<accession>A0A2G8LM94</accession>
<feature type="transmembrane region" description="Helical" evidence="6">
    <location>
        <begin position="76"/>
        <end position="94"/>
    </location>
</feature>
<dbReference type="InterPro" id="IPR033118">
    <property type="entry name" value="EXPERA"/>
</dbReference>
<evidence type="ECO:0000256" key="6">
    <source>
        <dbReference type="SAM" id="Phobius"/>
    </source>
</evidence>
<evidence type="ECO:0000259" key="7">
    <source>
        <dbReference type="PROSITE" id="PS51751"/>
    </source>
</evidence>
<name>A0A2G8LM94_STIJA</name>
<keyword evidence="3 5" id="KW-1133">Transmembrane helix</keyword>
<evidence type="ECO:0000256" key="1">
    <source>
        <dbReference type="ARBA" id="ARBA00004141"/>
    </source>
</evidence>
<dbReference type="AlphaFoldDB" id="A0A2G8LM94"/>
<keyword evidence="9" id="KW-1185">Reference proteome</keyword>
<dbReference type="Pfam" id="PF05241">
    <property type="entry name" value="EBP"/>
    <property type="match status" value="1"/>
</dbReference>
<proteinExistence type="predicted"/>
<sequence>MQWQSEPGEAKTTQQKSILKRPVDLMFAVYLIGAALFSFLRALAAWESPLGLAQTYINDYEPYLKDPVIYPKIHVMIYWFYFVPYYVCCIYGLIYPGKSWMPDLALIHAGASAQGQITHIGSSVHSRTPYIYRIPYSARPVVYTLNILLLVVPQLMSYKFTYYPQFFADLEQNSKSSTNGQIQKKQR</sequence>
<dbReference type="PROSITE" id="PS51751">
    <property type="entry name" value="EXPERA"/>
    <property type="match status" value="1"/>
</dbReference>
<dbReference type="OrthoDB" id="8181520at2759"/>
<protein>
    <submittedName>
        <fullName evidence="8">Putative transmembrane 6 superfamily member 1</fullName>
    </submittedName>
</protein>
<feature type="transmembrane region" description="Helical" evidence="6">
    <location>
        <begin position="25"/>
        <end position="46"/>
    </location>
</feature>
<dbReference type="STRING" id="307972.A0A2G8LM94"/>
<keyword evidence="4 5" id="KW-0472">Membrane</keyword>
<evidence type="ECO:0000256" key="2">
    <source>
        <dbReference type="ARBA" id="ARBA00022692"/>
    </source>
</evidence>
<keyword evidence="2 5" id="KW-0812">Transmembrane</keyword>
<evidence type="ECO:0000256" key="4">
    <source>
        <dbReference type="ARBA" id="ARBA00023136"/>
    </source>
</evidence>
<organism evidence="8 9">
    <name type="scientific">Stichopus japonicus</name>
    <name type="common">Sea cucumber</name>
    <dbReference type="NCBI Taxonomy" id="307972"/>
    <lineage>
        <taxon>Eukaryota</taxon>
        <taxon>Metazoa</taxon>
        <taxon>Echinodermata</taxon>
        <taxon>Eleutherozoa</taxon>
        <taxon>Echinozoa</taxon>
        <taxon>Holothuroidea</taxon>
        <taxon>Aspidochirotacea</taxon>
        <taxon>Aspidochirotida</taxon>
        <taxon>Stichopodidae</taxon>
        <taxon>Apostichopus</taxon>
    </lineage>
</organism>
<gene>
    <name evidence="8" type="ORF">BSL78_01675</name>
</gene>
<dbReference type="PANTHER" id="PTHR14568">
    <property type="entry name" value="TRANSMEMBRANE SUPERFAMILY 6 MEMBER 1/2"/>
    <property type="match status" value="1"/>
</dbReference>
<dbReference type="GO" id="GO:0016020">
    <property type="term" value="C:membrane"/>
    <property type="evidence" value="ECO:0007669"/>
    <property type="project" value="UniProtKB-SubCell"/>
</dbReference>
<comment type="caution">
    <text evidence="8">The sequence shown here is derived from an EMBL/GenBank/DDBJ whole genome shotgun (WGS) entry which is preliminary data.</text>
</comment>
<dbReference type="PANTHER" id="PTHR14568:SF8">
    <property type="entry name" value="EXPERA DOMAIN-CONTAINING PROTEIN"/>
    <property type="match status" value="1"/>
</dbReference>
<feature type="domain" description="EXPERA" evidence="7">
    <location>
        <begin position="23"/>
        <end position="157"/>
    </location>
</feature>
<evidence type="ECO:0000313" key="9">
    <source>
        <dbReference type="Proteomes" id="UP000230750"/>
    </source>
</evidence>
<evidence type="ECO:0000256" key="3">
    <source>
        <dbReference type="ARBA" id="ARBA00022989"/>
    </source>
</evidence>
<evidence type="ECO:0000313" key="8">
    <source>
        <dbReference type="EMBL" id="PIK61376.1"/>
    </source>
</evidence>
<reference evidence="8 9" key="1">
    <citation type="journal article" date="2017" name="PLoS Biol.">
        <title>The sea cucumber genome provides insights into morphological evolution and visceral regeneration.</title>
        <authorList>
            <person name="Zhang X."/>
            <person name="Sun L."/>
            <person name="Yuan J."/>
            <person name="Sun Y."/>
            <person name="Gao Y."/>
            <person name="Zhang L."/>
            <person name="Li S."/>
            <person name="Dai H."/>
            <person name="Hamel J.F."/>
            <person name="Liu C."/>
            <person name="Yu Y."/>
            <person name="Liu S."/>
            <person name="Lin W."/>
            <person name="Guo K."/>
            <person name="Jin S."/>
            <person name="Xu P."/>
            <person name="Storey K.B."/>
            <person name="Huan P."/>
            <person name="Zhang T."/>
            <person name="Zhou Y."/>
            <person name="Zhang J."/>
            <person name="Lin C."/>
            <person name="Li X."/>
            <person name="Xing L."/>
            <person name="Huo D."/>
            <person name="Sun M."/>
            <person name="Wang L."/>
            <person name="Mercier A."/>
            <person name="Li F."/>
            <person name="Yang H."/>
            <person name="Xiang J."/>
        </authorList>
    </citation>
    <scope>NUCLEOTIDE SEQUENCE [LARGE SCALE GENOMIC DNA]</scope>
    <source>
        <strain evidence="8">Shaxun</strain>
        <tissue evidence="8">Muscle</tissue>
    </source>
</reference>
<comment type="subcellular location">
    <subcellularLocation>
        <location evidence="1">Membrane</location>
        <topology evidence="1">Multi-pass membrane protein</topology>
    </subcellularLocation>
</comment>
<dbReference type="Proteomes" id="UP000230750">
    <property type="component" value="Unassembled WGS sequence"/>
</dbReference>
<evidence type="ECO:0000256" key="5">
    <source>
        <dbReference type="PROSITE-ProRule" id="PRU01087"/>
    </source>
</evidence>
<dbReference type="EMBL" id="MRZV01000033">
    <property type="protein sequence ID" value="PIK61376.1"/>
    <property type="molecule type" value="Genomic_DNA"/>
</dbReference>